<accession>A0A665TYD0</accession>
<dbReference type="OMA" id="RMFHIFV"/>
<keyword evidence="4 11" id="KW-0812">Transmembrane</keyword>
<feature type="transmembrane region" description="Helical" evidence="11">
    <location>
        <begin position="12"/>
        <end position="32"/>
    </location>
</feature>
<dbReference type="GO" id="GO:0008146">
    <property type="term" value="F:sulfotransferase activity"/>
    <property type="evidence" value="ECO:0007669"/>
    <property type="project" value="InterPro"/>
</dbReference>
<sequence length="421" mass="49569">LKEKVTMGTSRMFRIFVVLGSAFMILLIIIYWDDVGASHLYLHTPVSPGPKIPHHPPQQKPQTSRTPSFLSDIDAFVNQFLEPGTGEPTDPVPVDTSNQSEKAEERYIPRREWKIHLTPVAAELRERQEQRRRLLQEMCANDSMVFPGKNLSFDDIPNKELDHLIVDDRHGIIYCYVPKVACTNWKRIMIVLSESLLQDGVPQRDPLAIPRDLVHNNSMHFTFNKFWKRYGKFARHLMKVKLKKYTKFLFVRDPFVRLISAYRNKFELRNDDFYRRFAQVMLRRYANQPTPPASVDEAFAVGIHPSFSNFIQYLLDPQTEKDIPFNEHWRQVYRLCHPCQIQYDFVGHLETAEEDAEHLLRQLRVDNVVEFPTSHRNLTASSWEADWFSTVPVEARKELYKLYEPDFRLFGYDRPESILNE</sequence>
<dbReference type="Pfam" id="PF03567">
    <property type="entry name" value="Sulfotransfer_2"/>
    <property type="match status" value="1"/>
</dbReference>
<dbReference type="GO" id="GO:0000139">
    <property type="term" value="C:Golgi membrane"/>
    <property type="evidence" value="ECO:0007669"/>
    <property type="project" value="UniProtKB-SubCell"/>
</dbReference>
<keyword evidence="10 11" id="KW-0119">Carbohydrate metabolism</keyword>
<evidence type="ECO:0000256" key="7">
    <source>
        <dbReference type="ARBA" id="ARBA00023034"/>
    </source>
</evidence>
<evidence type="ECO:0000256" key="10">
    <source>
        <dbReference type="ARBA" id="ARBA00023277"/>
    </source>
</evidence>
<evidence type="ECO:0000256" key="11">
    <source>
        <dbReference type="RuleBase" id="RU364020"/>
    </source>
</evidence>
<dbReference type="Proteomes" id="UP000472264">
    <property type="component" value="Chromosome 8"/>
</dbReference>
<evidence type="ECO:0000256" key="8">
    <source>
        <dbReference type="ARBA" id="ARBA00023136"/>
    </source>
</evidence>
<reference evidence="13" key="3">
    <citation type="submission" date="2025-09" db="UniProtKB">
        <authorList>
            <consortium name="Ensembl"/>
        </authorList>
    </citation>
    <scope>IDENTIFICATION</scope>
</reference>
<dbReference type="FunCoup" id="A0A665TYD0">
    <property type="interactions" value="58"/>
</dbReference>
<keyword evidence="8 11" id="KW-0472">Membrane</keyword>
<evidence type="ECO:0000313" key="13">
    <source>
        <dbReference type="Ensembl" id="ENSENLP00000012247.1"/>
    </source>
</evidence>
<evidence type="ECO:0000256" key="6">
    <source>
        <dbReference type="ARBA" id="ARBA00022989"/>
    </source>
</evidence>
<keyword evidence="14" id="KW-1185">Reference proteome</keyword>
<keyword evidence="3 11" id="KW-0808">Transferase</keyword>
<keyword evidence="7 11" id="KW-0333">Golgi apparatus</keyword>
<organism evidence="13 14">
    <name type="scientific">Echeneis naucrates</name>
    <name type="common">Live sharksucker</name>
    <dbReference type="NCBI Taxonomy" id="173247"/>
    <lineage>
        <taxon>Eukaryota</taxon>
        <taxon>Metazoa</taxon>
        <taxon>Chordata</taxon>
        <taxon>Craniata</taxon>
        <taxon>Vertebrata</taxon>
        <taxon>Euteleostomi</taxon>
        <taxon>Actinopterygii</taxon>
        <taxon>Neopterygii</taxon>
        <taxon>Teleostei</taxon>
        <taxon>Neoteleostei</taxon>
        <taxon>Acanthomorphata</taxon>
        <taxon>Carangaria</taxon>
        <taxon>Carangiformes</taxon>
        <taxon>Echeneidae</taxon>
        <taxon>Echeneis</taxon>
    </lineage>
</organism>
<dbReference type="EC" id="2.8.2.-" evidence="11"/>
<dbReference type="InterPro" id="IPR018011">
    <property type="entry name" value="Carb_sulfotrans_8-10"/>
</dbReference>
<evidence type="ECO:0000313" key="14">
    <source>
        <dbReference type="Proteomes" id="UP000472264"/>
    </source>
</evidence>
<reference evidence="13" key="2">
    <citation type="submission" date="2025-08" db="UniProtKB">
        <authorList>
            <consortium name="Ensembl"/>
        </authorList>
    </citation>
    <scope>IDENTIFICATION</scope>
</reference>
<reference evidence="13" key="1">
    <citation type="submission" date="2021-04" db="EMBL/GenBank/DDBJ databases">
        <authorList>
            <consortium name="Wellcome Sanger Institute Data Sharing"/>
        </authorList>
    </citation>
    <scope>NUCLEOTIDE SEQUENCE [LARGE SCALE GENOMIC DNA]</scope>
</reference>
<protein>
    <recommendedName>
        <fullName evidence="11">Carbohydrate sulfotransferase</fullName>
        <ecNumber evidence="11">2.8.2.-</ecNumber>
    </recommendedName>
</protein>
<dbReference type="GO" id="GO:0030166">
    <property type="term" value="P:proteoglycan biosynthetic process"/>
    <property type="evidence" value="ECO:0007669"/>
    <property type="project" value="TreeGrafter"/>
</dbReference>
<evidence type="ECO:0000256" key="1">
    <source>
        <dbReference type="ARBA" id="ARBA00004323"/>
    </source>
</evidence>
<dbReference type="PANTHER" id="PTHR12137:SF4">
    <property type="entry name" value="CARBOHYDRATE SULFOTRANSFERASE 12"/>
    <property type="match status" value="1"/>
</dbReference>
<comment type="similarity">
    <text evidence="2 11">Belongs to the sulfotransferase 2 family.</text>
</comment>
<dbReference type="Ensembl" id="ENSENLT00000012759.1">
    <property type="protein sequence ID" value="ENSENLP00000012247.1"/>
    <property type="gene ID" value="ENSENLG00000005858.1"/>
</dbReference>
<gene>
    <name evidence="13" type="primary">LOC115047349</name>
</gene>
<feature type="region of interest" description="Disordered" evidence="12">
    <location>
        <begin position="83"/>
        <end position="105"/>
    </location>
</feature>
<dbReference type="GO" id="GO:0016051">
    <property type="term" value="P:carbohydrate biosynthetic process"/>
    <property type="evidence" value="ECO:0007669"/>
    <property type="project" value="InterPro"/>
</dbReference>
<proteinExistence type="inferred from homology"/>
<comment type="subcellular location">
    <subcellularLocation>
        <location evidence="1 11">Golgi apparatus membrane</location>
        <topology evidence="1 11">Single-pass type II membrane protein</topology>
    </subcellularLocation>
</comment>
<evidence type="ECO:0000256" key="2">
    <source>
        <dbReference type="ARBA" id="ARBA00006339"/>
    </source>
</evidence>
<dbReference type="AlphaFoldDB" id="A0A665TYD0"/>
<evidence type="ECO:0000256" key="5">
    <source>
        <dbReference type="ARBA" id="ARBA00022968"/>
    </source>
</evidence>
<name>A0A665TYD0_ECHNA</name>
<dbReference type="InterPro" id="IPR005331">
    <property type="entry name" value="Sulfotransferase"/>
</dbReference>
<dbReference type="InParanoid" id="A0A665TYD0"/>
<evidence type="ECO:0000256" key="3">
    <source>
        <dbReference type="ARBA" id="ARBA00022679"/>
    </source>
</evidence>
<evidence type="ECO:0000256" key="4">
    <source>
        <dbReference type="ARBA" id="ARBA00022692"/>
    </source>
</evidence>
<keyword evidence="5 11" id="KW-0735">Signal-anchor</keyword>
<dbReference type="PANTHER" id="PTHR12137">
    <property type="entry name" value="CARBOHYDRATE SULFOTRANSFERASE"/>
    <property type="match status" value="1"/>
</dbReference>
<evidence type="ECO:0000256" key="9">
    <source>
        <dbReference type="ARBA" id="ARBA00023180"/>
    </source>
</evidence>
<keyword evidence="6 11" id="KW-1133">Transmembrane helix</keyword>
<evidence type="ECO:0000256" key="12">
    <source>
        <dbReference type="SAM" id="MobiDB-lite"/>
    </source>
</evidence>
<keyword evidence="9 11" id="KW-0325">Glycoprotein</keyword>